<dbReference type="Pfam" id="PF06201">
    <property type="entry name" value="PITH"/>
    <property type="match status" value="1"/>
</dbReference>
<feature type="compositionally biased region" description="Basic residues" evidence="1">
    <location>
        <begin position="893"/>
        <end position="902"/>
    </location>
</feature>
<dbReference type="Pfam" id="PF20639">
    <property type="entry name" value="Rrn6_K-rich"/>
    <property type="match status" value="1"/>
</dbReference>
<dbReference type="InterPro" id="IPR019350">
    <property type="entry name" value="RNA_pol_I-sp_TIF_RRN6-like"/>
</dbReference>
<dbReference type="GO" id="GO:0005737">
    <property type="term" value="C:cytoplasm"/>
    <property type="evidence" value="ECO:0007669"/>
    <property type="project" value="UniProtKB-ARBA"/>
</dbReference>
<dbReference type="InterPro" id="IPR010400">
    <property type="entry name" value="PITH_dom"/>
</dbReference>
<dbReference type="InterPro" id="IPR048535">
    <property type="entry name" value="RRN6_beta-prop"/>
</dbReference>
<name>A0A084QXI5_STAC4</name>
<evidence type="ECO:0000313" key="3">
    <source>
        <dbReference type="EMBL" id="KFA68670.1"/>
    </source>
</evidence>
<dbReference type="OrthoDB" id="4090074at2759"/>
<dbReference type="InterPro" id="IPR008979">
    <property type="entry name" value="Galactose-bd-like_sf"/>
</dbReference>
<dbReference type="SUPFAM" id="SSF49785">
    <property type="entry name" value="Galactose-binding domain-like"/>
    <property type="match status" value="1"/>
</dbReference>
<dbReference type="EMBL" id="KL659751">
    <property type="protein sequence ID" value="KFA68670.1"/>
    <property type="molecule type" value="Genomic_DNA"/>
</dbReference>
<dbReference type="InterPro" id="IPR048536">
    <property type="entry name" value="Rrn6_K-rich"/>
</dbReference>
<dbReference type="InterPro" id="IPR037047">
    <property type="entry name" value="PITH_dom_sf"/>
</dbReference>
<feature type="region of interest" description="Disordered" evidence="1">
    <location>
        <begin position="888"/>
        <end position="936"/>
    </location>
</feature>
<feature type="region of interest" description="Disordered" evidence="1">
    <location>
        <begin position="1123"/>
        <end position="1143"/>
    </location>
</feature>
<dbReference type="Proteomes" id="UP000028524">
    <property type="component" value="Unassembled WGS sequence"/>
</dbReference>
<protein>
    <recommendedName>
        <fullName evidence="2">PITH domain-containing protein</fullName>
    </recommendedName>
</protein>
<feature type="compositionally biased region" description="Basic and acidic residues" evidence="1">
    <location>
        <begin position="915"/>
        <end position="936"/>
    </location>
</feature>
<organism evidence="3 4">
    <name type="scientific">Stachybotrys chlorohalonatus (strain IBT 40285)</name>
    <dbReference type="NCBI Taxonomy" id="1283841"/>
    <lineage>
        <taxon>Eukaryota</taxon>
        <taxon>Fungi</taxon>
        <taxon>Dikarya</taxon>
        <taxon>Ascomycota</taxon>
        <taxon>Pezizomycotina</taxon>
        <taxon>Sordariomycetes</taxon>
        <taxon>Hypocreomycetidae</taxon>
        <taxon>Hypocreales</taxon>
        <taxon>Stachybotryaceae</taxon>
        <taxon>Stachybotrys</taxon>
    </lineage>
</organism>
<dbReference type="PANTHER" id="PTHR28221:SF2">
    <property type="entry name" value="RNA POLYMERASE I-SPECIFIC TRANSCRIPTION INITIATION FACTOR RRN6"/>
    <property type="match status" value="1"/>
</dbReference>
<evidence type="ECO:0000256" key="1">
    <source>
        <dbReference type="SAM" id="MobiDB-lite"/>
    </source>
</evidence>
<dbReference type="HOGENOM" id="CLU_005807_1_0_1"/>
<proteinExistence type="predicted"/>
<dbReference type="OMA" id="RWLIVQK"/>
<accession>A0A084QXI5</accession>
<keyword evidence="4" id="KW-1185">Reference proteome</keyword>
<dbReference type="InParanoid" id="A0A084QXI5"/>
<dbReference type="PANTHER" id="PTHR28221">
    <property type="entry name" value="RNA POLYMERASE I-SPECIFIC TRANSCRIPTION INITIATION FACTOR RRN6"/>
    <property type="match status" value="1"/>
</dbReference>
<evidence type="ECO:0000259" key="2">
    <source>
        <dbReference type="PROSITE" id="PS51532"/>
    </source>
</evidence>
<dbReference type="Pfam" id="PF10214">
    <property type="entry name" value="Rrn6_beta-prop"/>
    <property type="match status" value="1"/>
</dbReference>
<dbReference type="PROSITE" id="PS51532">
    <property type="entry name" value="PITH"/>
    <property type="match status" value="1"/>
</dbReference>
<gene>
    <name evidence="3" type="ORF">S40285_02644</name>
</gene>
<reference evidence="3 4" key="1">
    <citation type="journal article" date="2014" name="BMC Genomics">
        <title>Comparative genome sequencing reveals chemotype-specific gene clusters in the toxigenic black mold Stachybotrys.</title>
        <authorList>
            <person name="Semeiks J."/>
            <person name="Borek D."/>
            <person name="Otwinowski Z."/>
            <person name="Grishin N.V."/>
        </authorList>
    </citation>
    <scope>NUCLEOTIDE SEQUENCE [LARGE SCALE GENOMIC DNA]</scope>
    <source>
        <strain evidence="3 4">IBT 40285</strain>
    </source>
</reference>
<feature type="compositionally biased region" description="Low complexity" evidence="1">
    <location>
        <begin position="713"/>
        <end position="726"/>
    </location>
</feature>
<feature type="region of interest" description="Disordered" evidence="1">
    <location>
        <begin position="711"/>
        <end position="744"/>
    </location>
</feature>
<feature type="compositionally biased region" description="Polar residues" evidence="1">
    <location>
        <begin position="727"/>
        <end position="740"/>
    </location>
</feature>
<dbReference type="AlphaFoldDB" id="A0A084QXI5"/>
<dbReference type="Gene3D" id="2.60.120.470">
    <property type="entry name" value="PITH domain"/>
    <property type="match status" value="1"/>
</dbReference>
<feature type="domain" description="PITH" evidence="2">
    <location>
        <begin position="935"/>
        <end position="1117"/>
    </location>
</feature>
<sequence>MAEARRISGLNDGNTGLITYIPRGESEDQIGHLRTGRLTSSRPKFHFLSTQQIYPPSKTQPSETASQLWEQRQLQKRWLFKSHPEVSMSTSLVQDILSEELKRSDEELGHEKPLIALGEMTDFTHPTVARITPLLAVACGESGELLRLARMETSQWHFGDPKDATLKFPTVETEYGEDQTTLMCGGSPITQIKFATIHASHDLTRWLLVQNQTTTLVFKPEYYPEPVVERPEADYLGPWPASHLSRVRPNLVLSVPHHRTGGNTHADAAIIPQFVDRPPQVAIIDGCGHWSVWNLLPPSDKDDDKMRKSLYKRGHIGAGALREWPISSSIVPKRHGILLVGAQTANHTTTSYPTDPFRRVLLWNHDQLELLHLGSDTRLDLFHLLSPKKGRVERILDVQNRPGQQHHVFILTSRNILWVDMSAGDGAAFWSRNKLILDFPHSMDGLPCLKMSICAADVDDTEMALVFVHSPKTKQMSTFSIRQSSSDKLAQWHRHIVPMAFDGGGSSPDSLEAIVFQPTPLSWGTPKDESPLVSSYTAVSEVQRPPSRVYYNFLRLCDAMQRSLIVSTEGSTRAMSTSLLRAVRQTCDIGIESGRLPLVSWLEISQGLDSNSDLAVHPEDISEAIRSVQDDIGENLFVNTPGIPDQAVTMHKIEHIDSFLCQLWVDSLGGVIPHASLAGLRNHAMEVAAAIFLSTRGVMVPSVALNPATGAESTYQSSQPTQSSFTNVGSSQATTMSIPSSPAVFGTTAPDEAVQRLQLLAPSLQPGKLGALKEDRIIKRWPVERGVGTQEYRSSVAIATEKQFDELRQRKQRGETRKKALAERYKRLSGIGSSAAGGRAAPSDAVGIYSTPAGPAQIMSSQAGGPVSSQSQGPFFSQVAMSQPVAGAFGDRKKAKKSKKRSGFSLSSSQRTMSHCHDEHGGHDHGHHDHEHDHSDDITPALQSSLYEQISFDDIITLNESVTDAGKAVVKKTWVERLHPEPELASDADEQLLMTLKTAVKTSFTEQVKLHSILLRTSPSASAPRTLHLYINRDDLDFSAAEDATPVQVLELSQTADVQEIPVKRALFGRVQRLTLFFVDNFGDGDEDVTRISYVGFKGEWTRLGRAPTNILYEAAAQPGDHKIKGTSVNQMDSGIGGRGPGV</sequence>
<evidence type="ECO:0000313" key="4">
    <source>
        <dbReference type="Proteomes" id="UP000028524"/>
    </source>
</evidence>